<organism evidence="1 2">
    <name type="scientific">Alkalibaculum sporogenes</name>
    <dbReference type="NCBI Taxonomy" id="2655001"/>
    <lineage>
        <taxon>Bacteria</taxon>
        <taxon>Bacillati</taxon>
        <taxon>Bacillota</taxon>
        <taxon>Clostridia</taxon>
        <taxon>Eubacteriales</taxon>
        <taxon>Eubacteriaceae</taxon>
        <taxon>Alkalibaculum</taxon>
    </lineage>
</organism>
<dbReference type="RefSeq" id="WP_152806043.1">
    <property type="nucleotide sequence ID" value="NZ_WHNX01000031.1"/>
</dbReference>
<name>A0A6A7KBX6_9FIRM</name>
<evidence type="ECO:0000313" key="1">
    <source>
        <dbReference type="EMBL" id="MPW26896.1"/>
    </source>
</evidence>
<keyword evidence="2" id="KW-1185">Reference proteome</keyword>
<dbReference type="PANTHER" id="PTHR30217">
    <property type="entry name" value="PEPTIDASE U32 FAMILY"/>
    <property type="match status" value="1"/>
</dbReference>
<reference evidence="1 2" key="1">
    <citation type="submission" date="2019-10" db="EMBL/GenBank/DDBJ databases">
        <title>Alkalibaculum tamaniensis sp.nov., a new alkaliphilic acetogen, isolated on methoxylated aromatics from a mud volcano.</title>
        <authorList>
            <person name="Khomyakova M.A."/>
            <person name="Merkel A.Y."/>
            <person name="Bonch-Osmolovskaya E.A."/>
            <person name="Slobodkin A.I."/>
        </authorList>
    </citation>
    <scope>NUCLEOTIDE SEQUENCE [LARGE SCALE GENOMIC DNA]</scope>
    <source>
        <strain evidence="1 2">M08DMB</strain>
    </source>
</reference>
<dbReference type="Proteomes" id="UP000440004">
    <property type="component" value="Unassembled WGS sequence"/>
</dbReference>
<dbReference type="Pfam" id="PF01136">
    <property type="entry name" value="Peptidase_U32"/>
    <property type="match status" value="2"/>
</dbReference>
<dbReference type="InterPro" id="IPR051454">
    <property type="entry name" value="RNA/ubiquinone_mod_enzymes"/>
</dbReference>
<comment type="caution">
    <text evidence="1">The sequence shown here is derived from an EMBL/GenBank/DDBJ whole genome shotgun (WGS) entry which is preliminary data.</text>
</comment>
<dbReference type="InterPro" id="IPR001539">
    <property type="entry name" value="Peptidase_U32"/>
</dbReference>
<proteinExistence type="predicted"/>
<protein>
    <submittedName>
        <fullName evidence="1">U32 family peptidase</fullName>
    </submittedName>
</protein>
<gene>
    <name evidence="1" type="ORF">GC105_14010</name>
</gene>
<accession>A0A6A7KBX6</accession>
<dbReference type="EMBL" id="WHNX01000031">
    <property type="protein sequence ID" value="MPW26896.1"/>
    <property type="molecule type" value="Genomic_DNA"/>
</dbReference>
<sequence>MRNFNGNEIELLAPAGNLLILNELINSKSDAFYLGGKEFNMRMHRSNFNFSRQEIKDSIELAHEKGKKIYITVNNLMFNNEIAPCLDYLYYLEELSPDGLIIQDLAIISLIRDNNLSLPMHSSVMMNVHNLEMVKELSSLGVTRVVTSREIDLQTIKYWNSQSSMEFEYFIHGDMCSTHGSQCYYSTMLFGNSGNRGLCMKPCRWDYKIKYNGSFYNTEFPMAVKDMCMYQYIPELIYSGVNSFKIEGRMRESSYLHRIINAYGDTIDSFLEDPCFYDRDKHMEILYDSRNRDLSTSFAFGNPKLEFINRRYEGTGHFYSTGKVFSKPVQEHSIDDKHITNAKMALLKDTTLNNEASIPLLSVKCDTLAQVESAIVNEIDIIYISTENFRKDHKLSVASIINMSKIKGNSKLVLSLPKMTFDNDFYKYDALLNNNGLFNAIDGLMICNLGALAHYKDFNLPLYSDVTMNIGNTNTSKLYAEYGLKNIVLSLEMNLNNLKSYMDASENTNVEIVAHGSPSIMYMDLDLYEHIKVKKPAYPADNLYFENEVLVLVDDNGFEHPIYRDNHNKNHLLLYKDICLLPIHNELSTLGISILRLEIGHYNINDFEKVIKAYKKAISHPKDTLDIYHNLKPNHMDYSLGALYY</sequence>
<evidence type="ECO:0000313" key="2">
    <source>
        <dbReference type="Proteomes" id="UP000440004"/>
    </source>
</evidence>
<dbReference type="AlphaFoldDB" id="A0A6A7KBX6"/>